<dbReference type="FunFam" id="3.30.160.60:FF:000125">
    <property type="entry name" value="Putative zinc finger protein 143"/>
    <property type="match status" value="1"/>
</dbReference>
<dbReference type="Gene3D" id="3.30.160.60">
    <property type="entry name" value="Classic Zinc Finger"/>
    <property type="match status" value="3"/>
</dbReference>
<dbReference type="PROSITE" id="PS50157">
    <property type="entry name" value="ZINC_FINGER_C2H2_2"/>
    <property type="match status" value="2"/>
</dbReference>
<evidence type="ECO:0000313" key="9">
    <source>
        <dbReference type="Proteomes" id="UP000789572"/>
    </source>
</evidence>
<proteinExistence type="predicted"/>
<dbReference type="InterPro" id="IPR036236">
    <property type="entry name" value="Znf_C2H2_sf"/>
</dbReference>
<feature type="compositionally biased region" description="Basic and acidic residues" evidence="6">
    <location>
        <begin position="101"/>
        <end position="115"/>
    </location>
</feature>
<feature type="compositionally biased region" description="Polar residues" evidence="6">
    <location>
        <begin position="286"/>
        <end position="308"/>
    </location>
</feature>
<dbReference type="InterPro" id="IPR013087">
    <property type="entry name" value="Znf_C2H2_type"/>
</dbReference>
<feature type="domain" description="C2H2-type" evidence="7">
    <location>
        <begin position="535"/>
        <end position="562"/>
    </location>
</feature>
<evidence type="ECO:0000256" key="4">
    <source>
        <dbReference type="ARBA" id="ARBA00022833"/>
    </source>
</evidence>
<dbReference type="PANTHER" id="PTHR23235:SF120">
    <property type="entry name" value="KRUPPEL-LIKE FACTOR 15"/>
    <property type="match status" value="1"/>
</dbReference>
<keyword evidence="1" id="KW-0479">Metal-binding</keyword>
<dbReference type="AlphaFoldDB" id="A0A9N9AXA4"/>
<keyword evidence="4" id="KW-0862">Zinc</keyword>
<keyword evidence="2" id="KW-0677">Repeat</keyword>
<dbReference type="GO" id="GO:0008270">
    <property type="term" value="F:zinc ion binding"/>
    <property type="evidence" value="ECO:0007669"/>
    <property type="project" value="UniProtKB-KW"/>
</dbReference>
<reference evidence="8" key="1">
    <citation type="submission" date="2021-06" db="EMBL/GenBank/DDBJ databases">
        <authorList>
            <person name="Kallberg Y."/>
            <person name="Tangrot J."/>
            <person name="Rosling A."/>
        </authorList>
    </citation>
    <scope>NUCLEOTIDE SEQUENCE</scope>
    <source>
        <strain evidence="8">IA702</strain>
    </source>
</reference>
<protein>
    <submittedName>
        <fullName evidence="8">9226_t:CDS:1</fullName>
    </submittedName>
</protein>
<feature type="compositionally biased region" description="Basic and acidic residues" evidence="6">
    <location>
        <begin position="136"/>
        <end position="151"/>
    </location>
</feature>
<dbReference type="PANTHER" id="PTHR23235">
    <property type="entry name" value="KRUEPPEL-LIKE TRANSCRIPTION FACTOR"/>
    <property type="match status" value="1"/>
</dbReference>
<evidence type="ECO:0000256" key="3">
    <source>
        <dbReference type="ARBA" id="ARBA00022771"/>
    </source>
</evidence>
<organism evidence="8 9">
    <name type="scientific">Paraglomus occultum</name>
    <dbReference type="NCBI Taxonomy" id="144539"/>
    <lineage>
        <taxon>Eukaryota</taxon>
        <taxon>Fungi</taxon>
        <taxon>Fungi incertae sedis</taxon>
        <taxon>Mucoromycota</taxon>
        <taxon>Glomeromycotina</taxon>
        <taxon>Glomeromycetes</taxon>
        <taxon>Paraglomerales</taxon>
        <taxon>Paraglomeraceae</taxon>
        <taxon>Paraglomus</taxon>
    </lineage>
</organism>
<feature type="domain" description="C2H2-type" evidence="7">
    <location>
        <begin position="505"/>
        <end position="534"/>
    </location>
</feature>
<comment type="caution">
    <text evidence="8">The sequence shown here is derived from an EMBL/GenBank/DDBJ whole genome shotgun (WGS) entry which is preliminary data.</text>
</comment>
<dbReference type="SMART" id="SM00355">
    <property type="entry name" value="ZnF_C2H2"/>
    <property type="match status" value="3"/>
</dbReference>
<dbReference type="Proteomes" id="UP000789572">
    <property type="component" value="Unassembled WGS sequence"/>
</dbReference>
<evidence type="ECO:0000256" key="5">
    <source>
        <dbReference type="PROSITE-ProRule" id="PRU00042"/>
    </source>
</evidence>
<accession>A0A9N9AXA4</accession>
<gene>
    <name evidence="8" type="ORF">POCULU_LOCUS4641</name>
</gene>
<dbReference type="Pfam" id="PF00096">
    <property type="entry name" value="zf-C2H2"/>
    <property type="match status" value="2"/>
</dbReference>
<evidence type="ECO:0000256" key="2">
    <source>
        <dbReference type="ARBA" id="ARBA00022737"/>
    </source>
</evidence>
<evidence type="ECO:0000313" key="8">
    <source>
        <dbReference type="EMBL" id="CAG8543194.1"/>
    </source>
</evidence>
<name>A0A9N9AXA4_9GLOM</name>
<dbReference type="GO" id="GO:0000978">
    <property type="term" value="F:RNA polymerase II cis-regulatory region sequence-specific DNA binding"/>
    <property type="evidence" value="ECO:0007669"/>
    <property type="project" value="TreeGrafter"/>
</dbReference>
<feature type="region of interest" description="Disordered" evidence="6">
    <location>
        <begin position="28"/>
        <end position="119"/>
    </location>
</feature>
<dbReference type="FunFam" id="3.30.160.60:FF:000624">
    <property type="entry name" value="zinc finger protein 697"/>
    <property type="match status" value="1"/>
</dbReference>
<feature type="region of interest" description="Disordered" evidence="6">
    <location>
        <begin position="281"/>
        <end position="308"/>
    </location>
</feature>
<feature type="region of interest" description="Disordered" evidence="6">
    <location>
        <begin position="136"/>
        <end position="155"/>
    </location>
</feature>
<dbReference type="PROSITE" id="PS00028">
    <property type="entry name" value="ZINC_FINGER_C2H2_1"/>
    <property type="match status" value="2"/>
</dbReference>
<dbReference type="GO" id="GO:0000981">
    <property type="term" value="F:DNA-binding transcription factor activity, RNA polymerase II-specific"/>
    <property type="evidence" value="ECO:0007669"/>
    <property type="project" value="TreeGrafter"/>
</dbReference>
<evidence type="ECO:0000256" key="1">
    <source>
        <dbReference type="ARBA" id="ARBA00022723"/>
    </source>
</evidence>
<feature type="compositionally biased region" description="Basic and acidic residues" evidence="6">
    <location>
        <begin position="61"/>
        <end position="75"/>
    </location>
</feature>
<dbReference type="OrthoDB" id="8922241at2759"/>
<evidence type="ECO:0000256" key="6">
    <source>
        <dbReference type="SAM" id="MobiDB-lite"/>
    </source>
</evidence>
<sequence length="603" mass="67124">MVPPSQTISAWIETNLFQDFATMPSGSGGVDIPLGKQGQSSATRSVKKRRDASVLDSSVDENVHVQHESMPDDNHLPTINKTSNKNSSSLMNLKVLSNSDNDGKKDDETQRREQMDDLEEQTAAAQVLQLLSLRRVSEEKASDSKEDESRTVSDASDEIDTNITTLTGNVVSRMHSTCSFTSSQLTEMPKRELMDECCAIERMESKDKRAGDDESKIWNDVTGFTYDNENDQSDDGLTNRVVDGITTRNKDENGTMISRYDTANGTDCKGDDNENNVTRYYGTPVNDISNSRSNEGCQMETAGSQPSTESMSLLQDASAILLGWSNMDADGQYTMETDRQSVAPDDAATNLPGKQLVRTCKRTREDNDVVNNGTTERYDSINGESFTENMFIDGVSSATSILFNEANEGYSEMQYINDSAGYLISPNSASNEQMVESVNIPSNDARLYRRRKQMSTDNPSEMNERESDSTVVAIINKDSMDVVHDIDNINNAVGGNKPKVPHNGYSCLYPGCGKSFARLYNLKSHHRTHTDERPFKCDTCSTAFSRNHDLKRHQKIHQNSKPYLCVGCRKLFSRLDALKRHKQNPKIRDACRNSAIADAERHG</sequence>
<keyword evidence="3 5" id="KW-0863">Zinc-finger</keyword>
<feature type="compositionally biased region" description="Low complexity" evidence="6">
    <location>
        <begin position="80"/>
        <end position="99"/>
    </location>
</feature>
<dbReference type="EMBL" id="CAJVPJ010000618">
    <property type="protein sequence ID" value="CAG8543194.1"/>
    <property type="molecule type" value="Genomic_DNA"/>
</dbReference>
<dbReference type="SUPFAM" id="SSF57667">
    <property type="entry name" value="beta-beta-alpha zinc fingers"/>
    <property type="match status" value="2"/>
</dbReference>
<evidence type="ECO:0000259" key="7">
    <source>
        <dbReference type="PROSITE" id="PS50157"/>
    </source>
</evidence>
<keyword evidence="9" id="KW-1185">Reference proteome</keyword>